<proteinExistence type="predicted"/>
<sequence length="87" mass="10135">MLITKLNFIIGIRKKRSCFFRECLVASVGCVPRTINLHRPQKCAWDAPYARSEEFSVILESKIYLGRADVQDKSWTPRSDEVGHWHK</sequence>
<comment type="caution">
    <text evidence="1">The sequence shown here is derived from an EMBL/GenBank/DDBJ whole genome shotgun (WGS) entry which is preliminary data.</text>
</comment>
<evidence type="ECO:0000313" key="1">
    <source>
        <dbReference type="EMBL" id="OAD23856.1"/>
    </source>
</evidence>
<accession>A0A176S7I4</accession>
<evidence type="ECO:0000313" key="2">
    <source>
        <dbReference type="Proteomes" id="UP000076962"/>
    </source>
</evidence>
<dbReference type="Proteomes" id="UP000076962">
    <property type="component" value="Unassembled WGS sequence"/>
</dbReference>
<dbReference type="EMBL" id="LUTY01000127">
    <property type="protein sequence ID" value="OAD23856.1"/>
    <property type="molecule type" value="Genomic_DNA"/>
</dbReference>
<reference evidence="1 2" key="1">
    <citation type="submission" date="2016-05" db="EMBL/GenBank/DDBJ databases">
        <title>Single-cell genome of chain-forming Candidatus Thiomargarita nelsonii and comparison to other large sulfur-oxidizing bacteria.</title>
        <authorList>
            <person name="Winkel M."/>
            <person name="Salman V."/>
            <person name="Woyke T."/>
            <person name="Schulz-Vogt H."/>
            <person name="Richter M."/>
            <person name="Flood B."/>
            <person name="Bailey J."/>
            <person name="Amann R."/>
            <person name="Mussmann M."/>
        </authorList>
    </citation>
    <scope>NUCLEOTIDE SEQUENCE [LARGE SCALE GENOMIC DNA]</scope>
    <source>
        <strain evidence="1 2">THI036</strain>
    </source>
</reference>
<name>A0A176S7I4_9GAMM</name>
<protein>
    <submittedName>
        <fullName evidence="1">Uncharacterized protein</fullName>
    </submittedName>
</protein>
<gene>
    <name evidence="1" type="ORF">THIOM_000296</name>
</gene>
<organism evidence="1 2">
    <name type="scientific">Candidatus Thiomargarita nelsonii</name>
    <dbReference type="NCBI Taxonomy" id="1003181"/>
    <lineage>
        <taxon>Bacteria</taxon>
        <taxon>Pseudomonadati</taxon>
        <taxon>Pseudomonadota</taxon>
        <taxon>Gammaproteobacteria</taxon>
        <taxon>Thiotrichales</taxon>
        <taxon>Thiotrichaceae</taxon>
        <taxon>Thiomargarita</taxon>
    </lineage>
</organism>
<keyword evidence="2" id="KW-1185">Reference proteome</keyword>
<dbReference type="AlphaFoldDB" id="A0A176S7I4"/>